<evidence type="ECO:0000256" key="1">
    <source>
        <dbReference type="ARBA" id="ARBA00004141"/>
    </source>
</evidence>
<dbReference type="InterPro" id="IPR004151">
    <property type="entry name" value="7TM_GPCR_serpentine_rcpt_Sre"/>
</dbReference>
<dbReference type="GO" id="GO:0003700">
    <property type="term" value="F:DNA-binding transcription factor activity"/>
    <property type="evidence" value="ECO:0007669"/>
    <property type="project" value="InterPro"/>
</dbReference>
<dbReference type="Gene3D" id="3.30.50.10">
    <property type="entry name" value="Erythroid Transcription Factor GATA-1, subunit A"/>
    <property type="match status" value="1"/>
</dbReference>
<name>A0A6A5GAA8_CAERE</name>
<reference evidence="18 19" key="1">
    <citation type="submission" date="2019-12" db="EMBL/GenBank/DDBJ databases">
        <title>Chromosome-level assembly of the Caenorhabditis remanei genome.</title>
        <authorList>
            <person name="Teterina A.A."/>
            <person name="Willis J.H."/>
            <person name="Phillips P.C."/>
        </authorList>
    </citation>
    <scope>NUCLEOTIDE SEQUENCE [LARGE SCALE GENOMIC DNA]</scope>
    <source>
        <strain evidence="18 19">PX506</strain>
        <tissue evidence="18">Whole organism</tissue>
    </source>
</reference>
<comment type="similarity">
    <text evidence="14">Belongs to the nuclear hormone receptor family.</text>
</comment>
<protein>
    <recommendedName>
        <fullName evidence="20">Nuclear receptor domain-containing protein</fullName>
    </recommendedName>
</protein>
<evidence type="ECO:0000313" key="19">
    <source>
        <dbReference type="Proteomes" id="UP000483820"/>
    </source>
</evidence>
<dbReference type="InterPro" id="IPR035500">
    <property type="entry name" value="NHR-like_dom_sf"/>
</dbReference>
<dbReference type="EMBL" id="WUAV01000005">
    <property type="protein sequence ID" value="KAF1751472.1"/>
    <property type="molecule type" value="Genomic_DNA"/>
</dbReference>
<gene>
    <name evidence="18" type="ORF">GCK72_018026</name>
</gene>
<evidence type="ECO:0000256" key="11">
    <source>
        <dbReference type="ARBA" id="ARBA00023163"/>
    </source>
</evidence>
<accession>A0A6A5GAA8</accession>
<feature type="transmembrane region" description="Helical" evidence="15">
    <location>
        <begin position="366"/>
        <end position="387"/>
    </location>
</feature>
<dbReference type="Pfam" id="PF03125">
    <property type="entry name" value="Sre"/>
    <property type="match status" value="1"/>
</dbReference>
<comment type="similarity">
    <text evidence="2">Belongs to the nematode receptor-like protein sre family.</text>
</comment>
<keyword evidence="8 14" id="KW-0805">Transcription regulation</keyword>
<evidence type="ECO:0000256" key="13">
    <source>
        <dbReference type="ARBA" id="ARBA00023242"/>
    </source>
</evidence>
<evidence type="ECO:0000256" key="3">
    <source>
        <dbReference type="ARBA" id="ARBA00022692"/>
    </source>
</evidence>
<evidence type="ECO:0000256" key="8">
    <source>
        <dbReference type="ARBA" id="ARBA00023015"/>
    </source>
</evidence>
<keyword evidence="4 14" id="KW-0479">Metal-binding</keyword>
<keyword evidence="12 14" id="KW-0675">Receptor</keyword>
<evidence type="ECO:0000256" key="10">
    <source>
        <dbReference type="ARBA" id="ARBA00023136"/>
    </source>
</evidence>
<sequence>MQCKVCDSRSTEYHFGISSCRACAAFFRRYVNSPKQQKECNCEMDRPPCRYCRMEMCVKAGMMVSKVQQKRDCNPCRASGSSLETTQIALRNSDRIFKALGNYNVLGQERKIVHKTSPAKKVNFFEYTSIAIIDSRMVWKLLENTLIELQVLDEKDKHNLFSNFYPKWTLFESAIMAFQRSDVHTFFAPNGKPAKQISKFYKDCMTSRLRMKDDEVLKIFEPYWNSYYGHVAYPLFDLKFDYMELMAILTLLLMDPGYTNISDECSEMCHSLRKVIQRELKGYYLEKNLPTERLFKIIDALLLMEKADTWLQEEVHMCGIYNVPVDEEFRRMMLNLIVFYMGFMNLLLVISLMMSGIRGISPERQAVCSIVLDVCIFVYSNFLSHIITYCCEKWRRHLSATWKKIGCRPSTVHVAPLCDTFGSEMNVNVTVDTYFTTLRNSWNASAPVISK</sequence>
<evidence type="ECO:0000256" key="12">
    <source>
        <dbReference type="ARBA" id="ARBA00023170"/>
    </source>
</evidence>
<dbReference type="GeneID" id="9812459"/>
<dbReference type="SMART" id="SM00399">
    <property type="entry name" value="ZnF_C4"/>
    <property type="match status" value="1"/>
</dbReference>
<evidence type="ECO:0000256" key="15">
    <source>
        <dbReference type="SAM" id="Phobius"/>
    </source>
</evidence>
<dbReference type="PANTHER" id="PTHR46800">
    <property type="entry name" value="NUCLEAR HORMONE RECEPTOR FAMILY-RELATED-RELATED"/>
    <property type="match status" value="1"/>
</dbReference>
<dbReference type="KEGG" id="crq:GCK72_018026"/>
<evidence type="ECO:0000256" key="14">
    <source>
        <dbReference type="RuleBase" id="RU004334"/>
    </source>
</evidence>
<dbReference type="Proteomes" id="UP000483820">
    <property type="component" value="Chromosome V"/>
</dbReference>
<evidence type="ECO:0000259" key="16">
    <source>
        <dbReference type="PROSITE" id="PS51030"/>
    </source>
</evidence>
<dbReference type="InterPro" id="IPR013088">
    <property type="entry name" value="Znf_NHR/GATA"/>
</dbReference>
<evidence type="ECO:0000256" key="2">
    <source>
        <dbReference type="ARBA" id="ARBA00006803"/>
    </source>
</evidence>
<dbReference type="GO" id="GO:0043565">
    <property type="term" value="F:sequence-specific DNA binding"/>
    <property type="evidence" value="ECO:0007669"/>
    <property type="project" value="InterPro"/>
</dbReference>
<keyword evidence="3 15" id="KW-0812">Transmembrane</keyword>
<dbReference type="InterPro" id="IPR001628">
    <property type="entry name" value="Znf_hrmn_rcpt"/>
</dbReference>
<dbReference type="GO" id="GO:0005634">
    <property type="term" value="C:nucleus"/>
    <property type="evidence" value="ECO:0007669"/>
    <property type="project" value="UniProtKB-SubCell"/>
</dbReference>
<dbReference type="SUPFAM" id="SSF57716">
    <property type="entry name" value="Glucocorticoid receptor-like (DNA-binding domain)"/>
    <property type="match status" value="1"/>
</dbReference>
<evidence type="ECO:0000256" key="9">
    <source>
        <dbReference type="ARBA" id="ARBA00023125"/>
    </source>
</evidence>
<evidence type="ECO:0000256" key="6">
    <source>
        <dbReference type="ARBA" id="ARBA00022833"/>
    </source>
</evidence>
<evidence type="ECO:0000256" key="7">
    <source>
        <dbReference type="ARBA" id="ARBA00022989"/>
    </source>
</evidence>
<comment type="caution">
    <text evidence="18">The sequence shown here is derived from an EMBL/GenBank/DDBJ whole genome shotgun (WGS) entry which is preliminary data.</text>
</comment>
<keyword evidence="7 15" id="KW-1133">Transmembrane helix</keyword>
<dbReference type="RefSeq" id="XP_003114424.2">
    <property type="nucleotide sequence ID" value="XM_003114376.2"/>
</dbReference>
<keyword evidence="13 14" id="KW-0539">Nucleus</keyword>
<evidence type="ECO:0000256" key="5">
    <source>
        <dbReference type="ARBA" id="ARBA00022771"/>
    </source>
</evidence>
<feature type="transmembrane region" description="Helical" evidence="15">
    <location>
        <begin position="332"/>
        <end position="354"/>
    </location>
</feature>
<evidence type="ECO:0000313" key="18">
    <source>
        <dbReference type="EMBL" id="KAF1751472.1"/>
    </source>
</evidence>
<organism evidence="18 19">
    <name type="scientific">Caenorhabditis remanei</name>
    <name type="common">Caenorhabditis vulgaris</name>
    <dbReference type="NCBI Taxonomy" id="31234"/>
    <lineage>
        <taxon>Eukaryota</taxon>
        <taxon>Metazoa</taxon>
        <taxon>Ecdysozoa</taxon>
        <taxon>Nematoda</taxon>
        <taxon>Chromadorea</taxon>
        <taxon>Rhabditida</taxon>
        <taxon>Rhabditina</taxon>
        <taxon>Rhabditomorpha</taxon>
        <taxon>Rhabditoidea</taxon>
        <taxon>Rhabditidae</taxon>
        <taxon>Peloderinae</taxon>
        <taxon>Caenorhabditis</taxon>
    </lineage>
</organism>
<keyword evidence="10 15" id="KW-0472">Membrane</keyword>
<dbReference type="PANTHER" id="PTHR46800:SF1">
    <property type="entry name" value="NUCLEAR HORMONE RECEPTOR FAMILY"/>
    <property type="match status" value="1"/>
</dbReference>
<dbReference type="InterPro" id="IPR042936">
    <property type="entry name" value="Nhr-150"/>
</dbReference>
<feature type="domain" description="Nuclear receptor" evidence="16">
    <location>
        <begin position="1"/>
        <end position="69"/>
    </location>
</feature>
<dbReference type="CTD" id="9812459"/>
<dbReference type="Pfam" id="PF00104">
    <property type="entry name" value="Hormone_recep"/>
    <property type="match status" value="1"/>
</dbReference>
<comment type="subcellular location">
    <subcellularLocation>
        <location evidence="1">Membrane</location>
        <topology evidence="1">Multi-pass membrane protein</topology>
    </subcellularLocation>
    <subcellularLocation>
        <location evidence="14">Nucleus</location>
    </subcellularLocation>
</comment>
<evidence type="ECO:0000259" key="17">
    <source>
        <dbReference type="PROSITE" id="PS51843"/>
    </source>
</evidence>
<keyword evidence="5 14" id="KW-0863">Zinc-finger</keyword>
<evidence type="ECO:0008006" key="20">
    <source>
        <dbReference type="Google" id="ProtNLM"/>
    </source>
</evidence>
<dbReference type="PRINTS" id="PR00047">
    <property type="entry name" value="STROIDFINGER"/>
</dbReference>
<evidence type="ECO:0000256" key="4">
    <source>
        <dbReference type="ARBA" id="ARBA00022723"/>
    </source>
</evidence>
<proteinExistence type="inferred from homology"/>
<keyword evidence="9 14" id="KW-0238">DNA-binding</keyword>
<dbReference type="GO" id="GO:0008270">
    <property type="term" value="F:zinc ion binding"/>
    <property type="evidence" value="ECO:0007669"/>
    <property type="project" value="UniProtKB-KW"/>
</dbReference>
<dbReference type="InterPro" id="IPR000536">
    <property type="entry name" value="Nucl_hrmn_rcpt_lig-bd"/>
</dbReference>
<dbReference type="AlphaFoldDB" id="A0A6A5GAA8"/>
<dbReference type="SUPFAM" id="SSF48508">
    <property type="entry name" value="Nuclear receptor ligand-binding domain"/>
    <property type="match status" value="1"/>
</dbReference>
<dbReference type="Pfam" id="PF00105">
    <property type="entry name" value="zf-C4"/>
    <property type="match status" value="1"/>
</dbReference>
<keyword evidence="11 14" id="KW-0804">Transcription</keyword>
<dbReference type="PROSITE" id="PS51843">
    <property type="entry name" value="NR_LBD"/>
    <property type="match status" value="1"/>
</dbReference>
<dbReference type="GO" id="GO:0007606">
    <property type="term" value="P:sensory perception of chemical stimulus"/>
    <property type="evidence" value="ECO:0007669"/>
    <property type="project" value="InterPro"/>
</dbReference>
<feature type="domain" description="NR LBD" evidence="17">
    <location>
        <begin position="88"/>
        <end position="337"/>
    </location>
</feature>
<dbReference type="Gene3D" id="1.10.565.10">
    <property type="entry name" value="Retinoid X Receptor"/>
    <property type="match status" value="1"/>
</dbReference>
<keyword evidence="6 14" id="KW-0862">Zinc</keyword>
<dbReference type="PROSITE" id="PS00031">
    <property type="entry name" value="NUCLEAR_REC_DBD_1"/>
    <property type="match status" value="1"/>
</dbReference>
<dbReference type="SMART" id="SM00430">
    <property type="entry name" value="HOLI"/>
    <property type="match status" value="1"/>
</dbReference>
<dbReference type="GO" id="GO:0016020">
    <property type="term" value="C:membrane"/>
    <property type="evidence" value="ECO:0007669"/>
    <property type="project" value="UniProtKB-SubCell"/>
</dbReference>
<dbReference type="PROSITE" id="PS51030">
    <property type="entry name" value="NUCLEAR_REC_DBD_2"/>
    <property type="match status" value="1"/>
</dbReference>